<sequence>MPKPSVKIAEALKKIAPQQREVASVAAQVKAKAKSRSKPSEEIPKGKTPKTPIKTISQPKPLFQFLDCKGLRDYRKIRVFIEWCAISEDDRKPKTQREFAEVIGVNPDTLSDWKKRDGFFDEVDKLRDQWFRKYVTEIDYAMVKAAKAGNPKAAEIFYKRYGYLVEKHVVEQQPDFDENEDKLVRTSLTNIGLAGLLKELEREETGH</sequence>
<feature type="region of interest" description="Disordered" evidence="1">
    <location>
        <begin position="27"/>
        <end position="54"/>
    </location>
</feature>
<dbReference type="Proteomes" id="UP000176355">
    <property type="component" value="Unassembled WGS sequence"/>
</dbReference>
<comment type="caution">
    <text evidence="3">The sequence shown here is derived from an EMBL/GenBank/DDBJ whole genome shotgun (WGS) entry which is preliminary data.</text>
</comment>
<feature type="domain" description="Homeodomain phBC6A51-type" evidence="2">
    <location>
        <begin position="88"/>
        <end position="173"/>
    </location>
</feature>
<dbReference type="SUPFAM" id="SSF46689">
    <property type="entry name" value="Homeodomain-like"/>
    <property type="match status" value="1"/>
</dbReference>
<proteinExistence type="predicted"/>
<gene>
    <name evidence="3" type="ORF">A3G03_02660</name>
</gene>
<dbReference type="InterPro" id="IPR024978">
    <property type="entry name" value="Homeodomain_phBC6A51-type"/>
</dbReference>
<dbReference type="AlphaFoldDB" id="A0A1G2P5V6"/>
<evidence type="ECO:0000313" key="4">
    <source>
        <dbReference type="Proteomes" id="UP000176355"/>
    </source>
</evidence>
<dbReference type="EMBL" id="MHSL01000019">
    <property type="protein sequence ID" value="OHA43728.1"/>
    <property type="molecule type" value="Genomic_DNA"/>
</dbReference>
<evidence type="ECO:0000259" key="2">
    <source>
        <dbReference type="Pfam" id="PF13022"/>
    </source>
</evidence>
<protein>
    <recommendedName>
        <fullName evidence="2">Homeodomain phBC6A51-type domain-containing protein</fullName>
    </recommendedName>
</protein>
<evidence type="ECO:0000313" key="3">
    <source>
        <dbReference type="EMBL" id="OHA43728.1"/>
    </source>
</evidence>
<dbReference type="Gene3D" id="1.10.10.60">
    <property type="entry name" value="Homeodomain-like"/>
    <property type="match status" value="1"/>
</dbReference>
<dbReference type="Pfam" id="PF13022">
    <property type="entry name" value="HTH_Tnp_1_2"/>
    <property type="match status" value="1"/>
</dbReference>
<reference evidence="3 4" key="1">
    <citation type="journal article" date="2016" name="Nat. Commun.">
        <title>Thousands of microbial genomes shed light on interconnected biogeochemical processes in an aquifer system.</title>
        <authorList>
            <person name="Anantharaman K."/>
            <person name="Brown C.T."/>
            <person name="Hug L.A."/>
            <person name="Sharon I."/>
            <person name="Castelle C.J."/>
            <person name="Probst A.J."/>
            <person name="Thomas B.C."/>
            <person name="Singh A."/>
            <person name="Wilkins M.J."/>
            <person name="Karaoz U."/>
            <person name="Brodie E.L."/>
            <person name="Williams K.H."/>
            <person name="Hubbard S.S."/>
            <person name="Banfield J.F."/>
        </authorList>
    </citation>
    <scope>NUCLEOTIDE SEQUENCE [LARGE SCALE GENOMIC DNA]</scope>
</reference>
<organism evidence="3 4">
    <name type="scientific">Candidatus Taylorbacteria bacterium RIFCSPLOWO2_12_FULL_44_15c</name>
    <dbReference type="NCBI Taxonomy" id="1802333"/>
    <lineage>
        <taxon>Bacteria</taxon>
        <taxon>Candidatus Tayloriibacteriota</taxon>
    </lineage>
</organism>
<accession>A0A1G2P5V6</accession>
<evidence type="ECO:0000256" key="1">
    <source>
        <dbReference type="SAM" id="MobiDB-lite"/>
    </source>
</evidence>
<name>A0A1G2P5V6_9BACT</name>
<dbReference type="InterPro" id="IPR009057">
    <property type="entry name" value="Homeodomain-like_sf"/>
</dbReference>